<dbReference type="AlphaFoldDB" id="K6YHI4"/>
<dbReference type="RefSeq" id="WP_007616624.1">
    <property type="nucleotide sequence ID" value="NZ_BAEO01000009.1"/>
</dbReference>
<dbReference type="InterPro" id="IPR036388">
    <property type="entry name" value="WH-like_DNA-bd_sf"/>
</dbReference>
<protein>
    <recommendedName>
        <fullName evidence="1">RNA polymerase sigma-70 ECF-like HTH domain-containing protein</fullName>
    </recommendedName>
</protein>
<dbReference type="EMBL" id="BAEO01000009">
    <property type="protein sequence ID" value="GAC17637.1"/>
    <property type="molecule type" value="Genomic_DNA"/>
</dbReference>
<dbReference type="OrthoDB" id="128473at2"/>
<dbReference type="SUPFAM" id="SSF88659">
    <property type="entry name" value="Sigma3 and sigma4 domains of RNA polymerase sigma factors"/>
    <property type="match status" value="1"/>
</dbReference>
<organism evidence="2 3">
    <name type="scientific">Paraglaciecola arctica BSs20135</name>
    <dbReference type="NCBI Taxonomy" id="493475"/>
    <lineage>
        <taxon>Bacteria</taxon>
        <taxon>Pseudomonadati</taxon>
        <taxon>Pseudomonadota</taxon>
        <taxon>Gammaproteobacteria</taxon>
        <taxon>Alteromonadales</taxon>
        <taxon>Alteromonadaceae</taxon>
        <taxon>Paraglaciecola</taxon>
    </lineage>
</organism>
<name>K6YHI4_9ALTE</name>
<dbReference type="Pfam" id="PF07638">
    <property type="entry name" value="Sigma70_ECF"/>
    <property type="match status" value="1"/>
</dbReference>
<reference evidence="2 3" key="1">
    <citation type="journal article" date="2017" name="Antonie Van Leeuwenhoek">
        <title>Rhizobium rhizosphaerae sp. nov., a novel species isolated from rice rhizosphere.</title>
        <authorList>
            <person name="Zhao J.J."/>
            <person name="Zhang J."/>
            <person name="Zhang R.J."/>
            <person name="Zhang C.W."/>
            <person name="Yin H.Q."/>
            <person name="Zhang X.X."/>
        </authorList>
    </citation>
    <scope>NUCLEOTIDE SEQUENCE [LARGE SCALE GENOMIC DNA]</scope>
    <source>
        <strain evidence="2 3">BSs20135</strain>
    </source>
</reference>
<dbReference type="NCBIfam" id="TIGR02999">
    <property type="entry name" value="Sig-70_X6"/>
    <property type="match status" value="1"/>
</dbReference>
<comment type="caution">
    <text evidence="2">The sequence shown here is derived from an EMBL/GenBank/DDBJ whole genome shotgun (WGS) entry which is preliminary data.</text>
</comment>
<dbReference type="InterPro" id="IPR053812">
    <property type="entry name" value="HTH_Sigma70_ECF-like"/>
</dbReference>
<dbReference type="InterPro" id="IPR013325">
    <property type="entry name" value="RNA_pol_sigma_r2"/>
</dbReference>
<evidence type="ECO:0000313" key="3">
    <source>
        <dbReference type="Proteomes" id="UP000006327"/>
    </source>
</evidence>
<proteinExistence type="predicted"/>
<dbReference type="InterPro" id="IPR014284">
    <property type="entry name" value="RNA_pol_sigma-70_dom"/>
</dbReference>
<dbReference type="SUPFAM" id="SSF88946">
    <property type="entry name" value="Sigma2 domain of RNA polymerase sigma factors"/>
    <property type="match status" value="1"/>
</dbReference>
<keyword evidence="3" id="KW-1185">Reference proteome</keyword>
<accession>K6YHI4</accession>
<dbReference type="GO" id="GO:0003700">
    <property type="term" value="F:DNA-binding transcription factor activity"/>
    <property type="evidence" value="ECO:0007669"/>
    <property type="project" value="InterPro"/>
</dbReference>
<sequence length="189" mass="21069">MQKGSNITQLLHQFGSGDKMVLQQLSPLIYKELKNIAGRLFNHESSDHTLQPTALVNEAFIKLIDVNVSWQDRAHFYALAARMMRRMLVDHAKAKTAAKRGGSGKDITFNTCVEDNNSSMGISIEMLSLDDAIEALAAKDSRKAQLIELQYFAGLNFAEMALVTGLSTSTIDRELRFSRALLKTYLTDN</sequence>
<gene>
    <name evidence="2" type="ORF">GARC_0656</name>
</gene>
<feature type="domain" description="RNA polymerase sigma-70 ECF-like HTH" evidence="1">
    <location>
        <begin position="5"/>
        <end position="185"/>
    </location>
</feature>
<dbReference type="InterPro" id="IPR011517">
    <property type="entry name" value="RNA_pol_sigma70_ECF-like"/>
</dbReference>
<dbReference type="Proteomes" id="UP000006327">
    <property type="component" value="Unassembled WGS sequence"/>
</dbReference>
<dbReference type="Gene3D" id="1.10.10.10">
    <property type="entry name" value="Winged helix-like DNA-binding domain superfamily/Winged helix DNA-binding domain"/>
    <property type="match status" value="1"/>
</dbReference>
<evidence type="ECO:0000313" key="2">
    <source>
        <dbReference type="EMBL" id="GAC17637.1"/>
    </source>
</evidence>
<dbReference type="InterPro" id="IPR013324">
    <property type="entry name" value="RNA_pol_sigma_r3/r4-like"/>
</dbReference>
<evidence type="ECO:0000259" key="1">
    <source>
        <dbReference type="Pfam" id="PF07638"/>
    </source>
</evidence>
<dbReference type="STRING" id="493475.GARC_0656"/>
<dbReference type="GO" id="GO:0006352">
    <property type="term" value="P:DNA-templated transcription initiation"/>
    <property type="evidence" value="ECO:0007669"/>
    <property type="project" value="InterPro"/>
</dbReference>
<dbReference type="eggNOG" id="COG1595">
    <property type="taxonomic scope" value="Bacteria"/>
</dbReference>
<dbReference type="NCBIfam" id="TIGR02937">
    <property type="entry name" value="sigma70-ECF"/>
    <property type="match status" value="1"/>
</dbReference>